<evidence type="ECO:0000313" key="2">
    <source>
        <dbReference type="EMBL" id="CSD19341.1"/>
    </source>
</evidence>
<proteinExistence type="predicted"/>
<name>A0A655SWP4_VIBCL</name>
<reference evidence="2 3" key="1">
    <citation type="submission" date="2015-07" db="EMBL/GenBank/DDBJ databases">
        <authorList>
            <consortium name="Pathogen Informatics"/>
        </authorList>
    </citation>
    <scope>NUCLEOTIDE SEQUENCE [LARGE SCALE GENOMIC DNA]</scope>
    <source>
        <strain evidence="2 3">A316</strain>
    </source>
</reference>
<dbReference type="EMBL" id="CWQY01000035">
    <property type="protein sequence ID" value="CSD19341.1"/>
    <property type="molecule type" value="Genomic_DNA"/>
</dbReference>
<gene>
    <name evidence="2" type="ORF">ERS013200_03482</name>
</gene>
<organism evidence="2 3">
    <name type="scientific">Vibrio cholerae</name>
    <dbReference type="NCBI Taxonomy" id="666"/>
    <lineage>
        <taxon>Bacteria</taxon>
        <taxon>Pseudomonadati</taxon>
        <taxon>Pseudomonadota</taxon>
        <taxon>Gammaproteobacteria</taxon>
        <taxon>Vibrionales</taxon>
        <taxon>Vibrionaceae</taxon>
        <taxon>Vibrio</taxon>
    </lineage>
</organism>
<evidence type="ECO:0000256" key="1">
    <source>
        <dbReference type="SAM" id="MobiDB-lite"/>
    </source>
</evidence>
<evidence type="ECO:0000313" key="3">
    <source>
        <dbReference type="Proteomes" id="UP000041770"/>
    </source>
</evidence>
<sequence>MIRANSTTILTVRPKTASTNNPVKKDPGIETPTNSEVRTPRIAMITTTTRMMADRILFCRSLSMSLTSSDSSQIVFTNKLLGQSSRA</sequence>
<dbReference type="Proteomes" id="UP000041770">
    <property type="component" value="Unassembled WGS sequence"/>
</dbReference>
<dbReference type="AlphaFoldDB" id="A0A655SWP4"/>
<feature type="region of interest" description="Disordered" evidence="1">
    <location>
        <begin position="1"/>
        <end position="34"/>
    </location>
</feature>
<protein>
    <submittedName>
        <fullName evidence="2">Uncharacterized protein</fullName>
    </submittedName>
</protein>
<feature type="compositionally biased region" description="Polar residues" evidence="1">
    <location>
        <begin position="1"/>
        <end position="22"/>
    </location>
</feature>
<accession>A0A655SWP4</accession>